<evidence type="ECO:0000313" key="3">
    <source>
        <dbReference type="Proteomes" id="UP000032180"/>
    </source>
</evidence>
<dbReference type="STRING" id="77586.A0A0D9W1F9"/>
<dbReference type="PANTHER" id="PTHR33880">
    <property type="entry name" value="EXPRESSED PROTEIN"/>
    <property type="match status" value="1"/>
</dbReference>
<dbReference type="Gramene" id="LPERR03G35030.1">
    <property type="protein sequence ID" value="LPERR03G35030.1"/>
    <property type="gene ID" value="LPERR03G35030"/>
</dbReference>
<name>A0A0D9W1F9_9ORYZ</name>
<dbReference type="HOGENOM" id="CLU_089458_0_1_1"/>
<dbReference type="EnsemblPlants" id="LPERR03G35030.1">
    <property type="protein sequence ID" value="LPERR03G35030.1"/>
    <property type="gene ID" value="LPERR03G35030"/>
</dbReference>
<dbReference type="eggNOG" id="ENOG502QVTW">
    <property type="taxonomic scope" value="Eukaryota"/>
</dbReference>
<dbReference type="PANTHER" id="PTHR33880:SF19">
    <property type="entry name" value="EXPRESSED PROTEIN"/>
    <property type="match status" value="1"/>
</dbReference>
<organism evidence="2 3">
    <name type="scientific">Leersia perrieri</name>
    <dbReference type="NCBI Taxonomy" id="77586"/>
    <lineage>
        <taxon>Eukaryota</taxon>
        <taxon>Viridiplantae</taxon>
        <taxon>Streptophyta</taxon>
        <taxon>Embryophyta</taxon>
        <taxon>Tracheophyta</taxon>
        <taxon>Spermatophyta</taxon>
        <taxon>Magnoliopsida</taxon>
        <taxon>Liliopsida</taxon>
        <taxon>Poales</taxon>
        <taxon>Poaceae</taxon>
        <taxon>BOP clade</taxon>
        <taxon>Oryzoideae</taxon>
        <taxon>Oryzeae</taxon>
        <taxon>Oryzinae</taxon>
        <taxon>Leersia</taxon>
    </lineage>
</organism>
<feature type="signal peptide" evidence="1">
    <location>
        <begin position="1"/>
        <end position="26"/>
    </location>
</feature>
<sequence length="236" mass="26363">MEKTAAFLLLLFLVAGGGLPPQFVAGEDPTPTPWPPQFHAKLIMDFHGNLSLADLWYDWPGGRNLHVIRYQLAAGEPFYDNEWNNGTSFFYTPARRSCRSAAVGVGILPPNWLPPGSVYLGRRPAGGFDCNVWGKADFITYYEDVVTKRPVKWVFYTGRTSHVMSFEEGAVLEDAGWQAPEYCFGKDDETSNEALISEPVVGHDLGFIPKVFLREVFIYENIGVTVRVAACMNMSK</sequence>
<dbReference type="InterPro" id="IPR038941">
    <property type="entry name" value="At4g14100-like"/>
</dbReference>
<reference evidence="2" key="3">
    <citation type="submission" date="2015-04" db="UniProtKB">
        <authorList>
            <consortium name="EnsemblPlants"/>
        </authorList>
    </citation>
    <scope>IDENTIFICATION</scope>
</reference>
<feature type="chain" id="PRO_5002348502" evidence="1">
    <location>
        <begin position="27"/>
        <end position="236"/>
    </location>
</feature>
<accession>A0A0D9W1F9</accession>
<reference evidence="2 3" key="1">
    <citation type="submission" date="2012-08" db="EMBL/GenBank/DDBJ databases">
        <title>Oryza genome evolution.</title>
        <authorList>
            <person name="Wing R.A."/>
        </authorList>
    </citation>
    <scope>NUCLEOTIDE SEQUENCE</scope>
</reference>
<keyword evidence="3" id="KW-1185">Reference proteome</keyword>
<evidence type="ECO:0000313" key="2">
    <source>
        <dbReference type="EnsemblPlants" id="LPERR03G35030.1"/>
    </source>
</evidence>
<evidence type="ECO:0000256" key="1">
    <source>
        <dbReference type="SAM" id="SignalP"/>
    </source>
</evidence>
<proteinExistence type="predicted"/>
<keyword evidence="1" id="KW-0732">Signal</keyword>
<dbReference type="Proteomes" id="UP000032180">
    <property type="component" value="Chromosome 3"/>
</dbReference>
<dbReference type="AlphaFoldDB" id="A0A0D9W1F9"/>
<protein>
    <submittedName>
        <fullName evidence="2">Uncharacterized protein</fullName>
    </submittedName>
</protein>
<reference evidence="3" key="2">
    <citation type="submission" date="2013-12" db="EMBL/GenBank/DDBJ databases">
        <authorList>
            <person name="Yu Y."/>
            <person name="Lee S."/>
            <person name="de Baynast K."/>
            <person name="Wissotski M."/>
            <person name="Liu L."/>
            <person name="Talag J."/>
            <person name="Goicoechea J."/>
            <person name="Angelova A."/>
            <person name="Jetty R."/>
            <person name="Kudrna D."/>
            <person name="Golser W."/>
            <person name="Rivera L."/>
            <person name="Zhang J."/>
            <person name="Wing R."/>
        </authorList>
    </citation>
    <scope>NUCLEOTIDE SEQUENCE</scope>
</reference>